<comment type="subcellular location">
    <subcellularLocation>
        <location evidence="1">Cell outer membrane</location>
        <topology evidence="1">Multi-pass membrane protein</topology>
    </subcellularLocation>
</comment>
<organism evidence="3 4">
    <name type="scientific">Massilia niabensis</name>
    <dbReference type="NCBI Taxonomy" id="544910"/>
    <lineage>
        <taxon>Bacteria</taxon>
        <taxon>Pseudomonadati</taxon>
        <taxon>Pseudomonadota</taxon>
        <taxon>Betaproteobacteria</taxon>
        <taxon>Burkholderiales</taxon>
        <taxon>Oxalobacteraceae</taxon>
        <taxon>Telluria group</taxon>
        <taxon>Massilia</taxon>
    </lineage>
</organism>
<keyword evidence="1" id="KW-0998">Cell outer membrane</keyword>
<reference evidence="4" key="1">
    <citation type="journal article" date="2019" name="Int. J. Syst. Evol. Microbiol.">
        <title>The Global Catalogue of Microorganisms (GCM) 10K type strain sequencing project: providing services to taxonomists for standard genome sequencing and annotation.</title>
        <authorList>
            <consortium name="The Broad Institute Genomics Platform"/>
            <consortium name="The Broad Institute Genome Sequencing Center for Infectious Disease"/>
            <person name="Wu L."/>
            <person name="Ma J."/>
        </authorList>
    </citation>
    <scope>NUCLEOTIDE SEQUENCE [LARGE SCALE GENOMIC DNA]</scope>
    <source>
        <strain evidence="4">KACC 12649</strain>
    </source>
</reference>
<dbReference type="Pfam" id="PF09411">
    <property type="entry name" value="PagL"/>
    <property type="match status" value="1"/>
</dbReference>
<proteinExistence type="inferred from homology"/>
<comment type="catalytic activity">
    <reaction evidence="1">
        <text>a 3-(acyloxy)acyl derivative of bacterial toxin + H2O = a 3-hydroxyacyl derivative of bacterial toxin + a fatty acid + H(+)</text>
        <dbReference type="Rhea" id="RHEA:12032"/>
        <dbReference type="ChEBI" id="CHEBI:15377"/>
        <dbReference type="ChEBI" id="CHEBI:15378"/>
        <dbReference type="ChEBI" id="CHEBI:28868"/>
        <dbReference type="ChEBI" id="CHEBI:136853"/>
        <dbReference type="ChEBI" id="CHEBI:140675"/>
        <dbReference type="EC" id="3.1.1.77"/>
    </reaction>
</comment>
<dbReference type="SUPFAM" id="SSF56925">
    <property type="entry name" value="OMPA-like"/>
    <property type="match status" value="1"/>
</dbReference>
<evidence type="ECO:0000256" key="2">
    <source>
        <dbReference type="SAM" id="SignalP"/>
    </source>
</evidence>
<protein>
    <recommendedName>
        <fullName evidence="1">Lipid A deacylase</fullName>
        <ecNumber evidence="1">3.1.1.77</ecNumber>
    </recommendedName>
    <alternativeName>
        <fullName evidence="1">LPS 3-O-deacylase</fullName>
    </alternativeName>
    <alternativeName>
        <fullName evidence="1">Outer membrane enzyme</fullName>
    </alternativeName>
</protein>
<dbReference type="Gene3D" id="2.40.160.20">
    <property type="match status" value="1"/>
</dbReference>
<name>A0ABW0L3M8_9BURK</name>
<comment type="function">
    <text evidence="1">Has lipid A 3-O-deacylase activity. Hydrolyzes the ester bond at the 3 position of lipid A, a bioactive component of lipopolysaccharide (LPS), thereby releasing the primary fatty acyl moiety.</text>
</comment>
<dbReference type="Proteomes" id="UP001596050">
    <property type="component" value="Unassembled WGS sequence"/>
</dbReference>
<keyword evidence="1" id="KW-0472">Membrane</keyword>
<dbReference type="PIRSF" id="PIRSF029681">
    <property type="entry name" value="PagL"/>
    <property type="match status" value="1"/>
</dbReference>
<evidence type="ECO:0000313" key="4">
    <source>
        <dbReference type="Proteomes" id="UP001596050"/>
    </source>
</evidence>
<dbReference type="RefSeq" id="WP_379783235.1">
    <property type="nucleotide sequence ID" value="NZ_JBHSMU010000011.1"/>
</dbReference>
<sequence>MFSLQKKIGIFLGATLLTASPAFAFDAGLIDSASFDYGTGAKVRLVRVGLQSDWDPRWRWLASNGRHLSGYWDVSAAYWRGTAHRGVRGDRQHIGVIGFTPVLRYGREDKLGWYVEGGIGANLLSELYDNYDNKLSTAFQFGDHVGIGYITQNKWDIGLKFQHYSNASIKRPNSGVNFAIISARYNF</sequence>
<evidence type="ECO:0000256" key="1">
    <source>
        <dbReference type="PIRNR" id="PIRNR029681"/>
    </source>
</evidence>
<dbReference type="InterPro" id="IPR018550">
    <property type="entry name" value="Lipid-A_deacylase-rel"/>
</dbReference>
<dbReference type="EMBL" id="JBHSMU010000011">
    <property type="protein sequence ID" value="MFC5460400.1"/>
    <property type="molecule type" value="Genomic_DNA"/>
</dbReference>
<dbReference type="EC" id="3.1.1.77" evidence="1"/>
<feature type="signal peptide" evidence="2">
    <location>
        <begin position="1"/>
        <end position="24"/>
    </location>
</feature>
<dbReference type="InterPro" id="IPR011250">
    <property type="entry name" value="OMP/PagP_B-barrel"/>
</dbReference>
<comment type="caution">
    <text evidence="3">The sequence shown here is derived from an EMBL/GenBank/DDBJ whole genome shotgun (WGS) entry which is preliminary data.</text>
</comment>
<keyword evidence="2" id="KW-0732">Signal</keyword>
<evidence type="ECO:0000313" key="3">
    <source>
        <dbReference type="EMBL" id="MFC5460400.1"/>
    </source>
</evidence>
<dbReference type="GO" id="GO:0016787">
    <property type="term" value="F:hydrolase activity"/>
    <property type="evidence" value="ECO:0007669"/>
    <property type="project" value="UniProtKB-KW"/>
</dbReference>
<comment type="similarity">
    <text evidence="1">Belongs to the PagL family.</text>
</comment>
<keyword evidence="1 3" id="KW-0378">Hydrolase</keyword>
<gene>
    <name evidence="3" type="ORF">ACFPN5_11345</name>
</gene>
<accession>A0ABW0L3M8</accession>
<keyword evidence="4" id="KW-1185">Reference proteome</keyword>
<feature type="chain" id="PRO_5047421702" description="Lipid A deacylase" evidence="2">
    <location>
        <begin position="25"/>
        <end position="187"/>
    </location>
</feature>
<comment type="subunit">
    <text evidence="1">Homodimer.</text>
</comment>